<dbReference type="PANTHER" id="PTHR34524:SF6">
    <property type="entry name" value="CALCYPHOSINE LIKE"/>
    <property type="match status" value="1"/>
</dbReference>
<organism evidence="5 6">
    <name type="scientific">Cafeteria roenbergensis</name>
    <name type="common">Marine flagellate</name>
    <dbReference type="NCBI Taxonomy" id="33653"/>
    <lineage>
        <taxon>Eukaryota</taxon>
        <taxon>Sar</taxon>
        <taxon>Stramenopiles</taxon>
        <taxon>Bigyra</taxon>
        <taxon>Opalozoa</taxon>
        <taxon>Bicosoecida</taxon>
        <taxon>Cafeteriaceae</taxon>
        <taxon>Cafeteria</taxon>
    </lineage>
</organism>
<evidence type="ECO:0000313" key="6">
    <source>
        <dbReference type="Proteomes" id="UP000323011"/>
    </source>
</evidence>
<feature type="domain" description="EF-hand" evidence="4">
    <location>
        <begin position="249"/>
        <end position="284"/>
    </location>
</feature>
<dbReference type="AlphaFoldDB" id="A0A5A8CWV4"/>
<evidence type="ECO:0000256" key="2">
    <source>
        <dbReference type="ARBA" id="ARBA00022737"/>
    </source>
</evidence>
<dbReference type="Gene3D" id="1.10.238.10">
    <property type="entry name" value="EF-hand"/>
    <property type="match status" value="1"/>
</dbReference>
<dbReference type="Proteomes" id="UP000323011">
    <property type="component" value="Unassembled WGS sequence"/>
</dbReference>
<dbReference type="InterPro" id="IPR051581">
    <property type="entry name" value="Ca-bind"/>
</dbReference>
<evidence type="ECO:0000256" key="3">
    <source>
        <dbReference type="ARBA" id="ARBA00022837"/>
    </source>
</evidence>
<evidence type="ECO:0000259" key="4">
    <source>
        <dbReference type="PROSITE" id="PS50222"/>
    </source>
</evidence>
<dbReference type="GO" id="GO:0005509">
    <property type="term" value="F:calcium ion binding"/>
    <property type="evidence" value="ECO:0007669"/>
    <property type="project" value="InterPro"/>
</dbReference>
<dbReference type="EMBL" id="VLTN01000002">
    <property type="protein sequence ID" value="KAA0157004.1"/>
    <property type="molecule type" value="Genomic_DNA"/>
</dbReference>
<comment type="caution">
    <text evidence="5">The sequence shown here is derived from an EMBL/GenBank/DDBJ whole genome shotgun (WGS) entry which is preliminary data.</text>
</comment>
<dbReference type="SMART" id="SM00054">
    <property type="entry name" value="EFh"/>
    <property type="match status" value="2"/>
</dbReference>
<keyword evidence="3" id="KW-0106">Calcium</keyword>
<dbReference type="SUPFAM" id="SSF47473">
    <property type="entry name" value="EF-hand"/>
    <property type="match status" value="1"/>
</dbReference>
<keyword evidence="6" id="KW-1185">Reference proteome</keyword>
<keyword evidence="2" id="KW-0677">Repeat</keyword>
<dbReference type="InterPro" id="IPR018247">
    <property type="entry name" value="EF_Hand_1_Ca_BS"/>
</dbReference>
<dbReference type="PANTHER" id="PTHR34524">
    <property type="entry name" value="CALCYPHOSIN"/>
    <property type="match status" value="1"/>
</dbReference>
<proteinExistence type="predicted"/>
<evidence type="ECO:0000313" key="5">
    <source>
        <dbReference type="EMBL" id="KAA0157004.1"/>
    </source>
</evidence>
<accession>A0A5A8CWV4</accession>
<dbReference type="CDD" id="cd00051">
    <property type="entry name" value="EFh"/>
    <property type="match status" value="1"/>
</dbReference>
<protein>
    <recommendedName>
        <fullName evidence="4">EF-hand domain-containing protein</fullName>
    </recommendedName>
</protein>
<evidence type="ECO:0000256" key="1">
    <source>
        <dbReference type="ARBA" id="ARBA00022723"/>
    </source>
</evidence>
<dbReference type="InterPro" id="IPR011992">
    <property type="entry name" value="EF-hand-dom_pair"/>
</dbReference>
<name>A0A5A8CWV4_CAFRO</name>
<sequence length="486" mass="50880">MASGMRGVAGSAADGYVASGSNVLRGGKRVFQSRTLDGGWYEDREAPGFSGVRPEARTEEQARQAAVTGRVIPKYGAAILDAEERAARAVRYDPKNTVAPDTYARPADWRSTAAASFRPSGVGPDADLVATSSTFHPKHHEMVADAARAADYRARWLNHDGGGHQLRFRTVAEDSLASAVHPRFRAQTTRTLPGVPKSVESLRSVLLAGKGLMALVLLRRAFAAMDDSGDGALSREELQVGLADLGAKLSVDEFNELFRFLDADKSGGVSWPELVAVLTGRLRTPAGAGARSSGPSLAASTVARAAPVLSTTRAAVVAAAWEAIAARGDVAAATGSVPVRWLRAQADLHSFPDVKMGSMDPDSLATLLFESTTPEPGAPSGAGESGVDAAAFELLHRAWSPMVGLDDEFAGIVAALWRVSVPGAGAAAGPASGASVCKVLVTHARTGRKTVEDVPMGPFFDRSDKADIVRRLRSMGIEAATVSLDF</sequence>
<gene>
    <name evidence="5" type="ORF">FNF29_00356</name>
</gene>
<keyword evidence="1" id="KW-0479">Metal-binding</keyword>
<dbReference type="PROSITE" id="PS50222">
    <property type="entry name" value="EF_HAND_2"/>
    <property type="match status" value="2"/>
</dbReference>
<dbReference type="Pfam" id="PF13499">
    <property type="entry name" value="EF-hand_7"/>
    <property type="match status" value="1"/>
</dbReference>
<dbReference type="InterPro" id="IPR002048">
    <property type="entry name" value="EF_hand_dom"/>
</dbReference>
<reference evidence="5 6" key="1">
    <citation type="submission" date="2019-07" db="EMBL/GenBank/DDBJ databases">
        <title>Genomes of Cafeteria roenbergensis.</title>
        <authorList>
            <person name="Fischer M.G."/>
            <person name="Hackl T."/>
            <person name="Roman M."/>
        </authorList>
    </citation>
    <scope>NUCLEOTIDE SEQUENCE [LARGE SCALE GENOMIC DNA]</scope>
    <source>
        <strain evidence="5 6">BVI</strain>
    </source>
</reference>
<feature type="domain" description="EF-hand" evidence="4">
    <location>
        <begin position="213"/>
        <end position="248"/>
    </location>
</feature>
<dbReference type="PROSITE" id="PS00018">
    <property type="entry name" value="EF_HAND_1"/>
    <property type="match status" value="1"/>
</dbReference>